<evidence type="ECO:0000259" key="4">
    <source>
        <dbReference type="PROSITE" id="PS50949"/>
    </source>
</evidence>
<protein>
    <submittedName>
        <fullName evidence="5">FadR family transcriptional regulator</fullName>
    </submittedName>
</protein>
<dbReference type="Pfam" id="PF07729">
    <property type="entry name" value="FCD"/>
    <property type="match status" value="1"/>
</dbReference>
<dbReference type="InterPro" id="IPR011711">
    <property type="entry name" value="GntR_C"/>
</dbReference>
<dbReference type="SMART" id="SM00345">
    <property type="entry name" value="HTH_GNTR"/>
    <property type="match status" value="1"/>
</dbReference>
<dbReference type="SUPFAM" id="SSF46785">
    <property type="entry name" value="Winged helix' DNA-binding domain"/>
    <property type="match status" value="1"/>
</dbReference>
<dbReference type="RefSeq" id="WP_191718900.1">
    <property type="nucleotide sequence ID" value="NZ_JACSQP010000004.1"/>
</dbReference>
<evidence type="ECO:0000256" key="3">
    <source>
        <dbReference type="ARBA" id="ARBA00023163"/>
    </source>
</evidence>
<evidence type="ECO:0000313" key="5">
    <source>
        <dbReference type="EMBL" id="MBD7957735.1"/>
    </source>
</evidence>
<dbReference type="PROSITE" id="PS50949">
    <property type="entry name" value="HTH_GNTR"/>
    <property type="match status" value="1"/>
</dbReference>
<comment type="caution">
    <text evidence="5">The sequence shown here is derived from an EMBL/GenBank/DDBJ whole genome shotgun (WGS) entry which is preliminary data.</text>
</comment>
<dbReference type="InterPro" id="IPR036390">
    <property type="entry name" value="WH_DNA-bd_sf"/>
</dbReference>
<reference evidence="5 6" key="1">
    <citation type="submission" date="2020-08" db="EMBL/GenBank/DDBJ databases">
        <title>A Genomic Blueprint of the Chicken Gut Microbiome.</title>
        <authorList>
            <person name="Gilroy R."/>
            <person name="Ravi A."/>
            <person name="Getino M."/>
            <person name="Pursley I."/>
            <person name="Horton D.L."/>
            <person name="Alikhan N.-F."/>
            <person name="Baker D."/>
            <person name="Gharbi K."/>
            <person name="Hall N."/>
            <person name="Watson M."/>
            <person name="Adriaenssens E.M."/>
            <person name="Foster-Nyarko E."/>
            <person name="Jarju S."/>
            <person name="Secka A."/>
            <person name="Antonio M."/>
            <person name="Oren A."/>
            <person name="Chaudhuri R."/>
            <person name="La Ragione R.M."/>
            <person name="Hildebrand F."/>
            <person name="Pallen M.J."/>
        </authorList>
    </citation>
    <scope>NUCLEOTIDE SEQUENCE [LARGE SCALE GENOMIC DNA]</scope>
    <source>
        <strain evidence="5 6">Sa4CUA7</strain>
    </source>
</reference>
<dbReference type="PANTHER" id="PTHR43537">
    <property type="entry name" value="TRANSCRIPTIONAL REGULATOR, GNTR FAMILY"/>
    <property type="match status" value="1"/>
</dbReference>
<feature type="domain" description="HTH gntR-type" evidence="4">
    <location>
        <begin position="21"/>
        <end position="89"/>
    </location>
</feature>
<dbReference type="PANTHER" id="PTHR43537:SF44">
    <property type="entry name" value="GNTR FAMILY REGULATORY PROTEIN"/>
    <property type="match status" value="1"/>
</dbReference>
<dbReference type="SUPFAM" id="SSF48008">
    <property type="entry name" value="GntR ligand-binding domain-like"/>
    <property type="match status" value="1"/>
</dbReference>
<dbReference type="Gene3D" id="1.10.10.10">
    <property type="entry name" value="Winged helix-like DNA-binding domain superfamily/Winged helix DNA-binding domain"/>
    <property type="match status" value="1"/>
</dbReference>
<gene>
    <name evidence="5" type="ORF">H9651_08800</name>
</gene>
<evidence type="ECO:0000256" key="1">
    <source>
        <dbReference type="ARBA" id="ARBA00023015"/>
    </source>
</evidence>
<keyword evidence="1" id="KW-0805">Transcription regulation</keyword>
<sequence>MTLDSTPPTRVLGEGARTPAKRLGVVVVHDLVAAIVTGEVAPGDLLPTESELSNLFGVSRTVIRESIKRIEEKGMVRVVQGRGTEVTAQRSWNILDHVVLSTLIENDATLGVLDEVAVLRAELESVMARDAAERRTESAVEDLHAAMARMHAAMEDPTRFGDEDIAFHEVVMKMSGHIIARGIAQRLVDEARENSARFRIATPEAHRLTVEEHQQILDAIVAGDEHAAATAMRTHIAASWERRRTARSDEV</sequence>
<proteinExistence type="predicted"/>
<organism evidence="5 6">
    <name type="scientific">Microbacterium pullorum</name>
    <dbReference type="NCBI Taxonomy" id="2762236"/>
    <lineage>
        <taxon>Bacteria</taxon>
        <taxon>Bacillati</taxon>
        <taxon>Actinomycetota</taxon>
        <taxon>Actinomycetes</taxon>
        <taxon>Micrococcales</taxon>
        <taxon>Microbacteriaceae</taxon>
        <taxon>Microbacterium</taxon>
    </lineage>
</organism>
<dbReference type="CDD" id="cd07377">
    <property type="entry name" value="WHTH_GntR"/>
    <property type="match status" value="1"/>
</dbReference>
<dbReference type="InterPro" id="IPR008920">
    <property type="entry name" value="TF_FadR/GntR_C"/>
</dbReference>
<evidence type="ECO:0000256" key="2">
    <source>
        <dbReference type="ARBA" id="ARBA00023125"/>
    </source>
</evidence>
<dbReference type="EMBL" id="JACSQP010000004">
    <property type="protein sequence ID" value="MBD7957735.1"/>
    <property type="molecule type" value="Genomic_DNA"/>
</dbReference>
<accession>A0ABR8S2R6</accession>
<dbReference type="Proteomes" id="UP000648352">
    <property type="component" value="Unassembled WGS sequence"/>
</dbReference>
<keyword evidence="2" id="KW-0238">DNA-binding</keyword>
<dbReference type="PRINTS" id="PR00035">
    <property type="entry name" value="HTHGNTR"/>
</dbReference>
<keyword evidence="6" id="KW-1185">Reference proteome</keyword>
<dbReference type="InterPro" id="IPR036388">
    <property type="entry name" value="WH-like_DNA-bd_sf"/>
</dbReference>
<dbReference type="Gene3D" id="1.20.120.530">
    <property type="entry name" value="GntR ligand-binding domain-like"/>
    <property type="match status" value="1"/>
</dbReference>
<dbReference type="Pfam" id="PF00392">
    <property type="entry name" value="GntR"/>
    <property type="match status" value="1"/>
</dbReference>
<dbReference type="InterPro" id="IPR000524">
    <property type="entry name" value="Tscrpt_reg_HTH_GntR"/>
</dbReference>
<name>A0ABR8S2R6_9MICO</name>
<dbReference type="SMART" id="SM00895">
    <property type="entry name" value="FCD"/>
    <property type="match status" value="1"/>
</dbReference>
<keyword evidence="3" id="KW-0804">Transcription</keyword>
<evidence type="ECO:0000313" key="6">
    <source>
        <dbReference type="Proteomes" id="UP000648352"/>
    </source>
</evidence>